<feature type="transmembrane region" description="Helical" evidence="1">
    <location>
        <begin position="81"/>
        <end position="101"/>
    </location>
</feature>
<name>A0ABW4XF72_9ACTN</name>
<reference evidence="3" key="1">
    <citation type="journal article" date="2019" name="Int. J. Syst. Evol. Microbiol.">
        <title>The Global Catalogue of Microorganisms (GCM) 10K type strain sequencing project: providing services to taxonomists for standard genome sequencing and annotation.</title>
        <authorList>
            <consortium name="The Broad Institute Genomics Platform"/>
            <consortium name="The Broad Institute Genome Sequencing Center for Infectious Disease"/>
            <person name="Wu L."/>
            <person name="Ma J."/>
        </authorList>
    </citation>
    <scope>NUCLEOTIDE SEQUENCE [LARGE SCALE GENOMIC DNA]</scope>
    <source>
        <strain evidence="3">JCM 3338</strain>
    </source>
</reference>
<feature type="transmembrane region" description="Helical" evidence="1">
    <location>
        <begin position="251"/>
        <end position="272"/>
    </location>
</feature>
<organism evidence="2 3">
    <name type="scientific">Blastococcus deserti</name>
    <dbReference type="NCBI Taxonomy" id="2259033"/>
    <lineage>
        <taxon>Bacteria</taxon>
        <taxon>Bacillati</taxon>
        <taxon>Actinomycetota</taxon>
        <taxon>Actinomycetes</taxon>
        <taxon>Geodermatophilales</taxon>
        <taxon>Geodermatophilaceae</taxon>
        <taxon>Blastococcus</taxon>
    </lineage>
</organism>
<feature type="transmembrane region" description="Helical" evidence="1">
    <location>
        <begin position="200"/>
        <end position="221"/>
    </location>
</feature>
<evidence type="ECO:0000256" key="1">
    <source>
        <dbReference type="SAM" id="Phobius"/>
    </source>
</evidence>
<dbReference type="EMBL" id="JBHUHP010000016">
    <property type="protein sequence ID" value="MFD2093310.1"/>
    <property type="molecule type" value="Genomic_DNA"/>
</dbReference>
<feature type="transmembrane region" description="Helical" evidence="1">
    <location>
        <begin position="122"/>
        <end position="148"/>
    </location>
</feature>
<feature type="transmembrane region" description="Helical" evidence="1">
    <location>
        <begin position="44"/>
        <end position="69"/>
    </location>
</feature>
<keyword evidence="1" id="KW-0472">Membrane</keyword>
<comment type="caution">
    <text evidence="2">The sequence shown here is derived from an EMBL/GenBank/DDBJ whole genome shotgun (WGS) entry which is preliminary data.</text>
</comment>
<evidence type="ECO:0000313" key="3">
    <source>
        <dbReference type="Proteomes" id="UP001597402"/>
    </source>
</evidence>
<keyword evidence="3" id="KW-1185">Reference proteome</keyword>
<keyword evidence="1" id="KW-1133">Transmembrane helix</keyword>
<dbReference type="Proteomes" id="UP001597402">
    <property type="component" value="Unassembled WGS sequence"/>
</dbReference>
<gene>
    <name evidence="2" type="ORF">ACFSHS_17245</name>
</gene>
<dbReference type="RefSeq" id="WP_376878709.1">
    <property type="nucleotide sequence ID" value="NZ_JBHUHP010000016.1"/>
</dbReference>
<sequence>MTVTTTSRTVTLDPHRNVPGVRRPGFPDTLRAEWIKFWSVRSTFWSTAMLFLLGAGLTTLVCATSAEWLAGGEADESPLSFVTWGMMFAQITAIALGTLVVTTEYGTGMIRATLAATPRRGAVLAAKALVLSSTLFVAGTVTAFAGFFGGNWFFDREGIGVALGDQGVLRALIGSGLYLAGLGLLAAAVGLLIRHTAAALSVVLGLIFVVGNMTFLLPGTWGEWIGKLMPGNAGSRLATPVSFNPQLLDPWVGFAVFCGEVAAVVVVAGLVFRRRDA</sequence>
<feature type="transmembrane region" description="Helical" evidence="1">
    <location>
        <begin position="168"/>
        <end position="193"/>
    </location>
</feature>
<accession>A0ABW4XF72</accession>
<protein>
    <submittedName>
        <fullName evidence="2">ABC transporter permease</fullName>
    </submittedName>
</protein>
<evidence type="ECO:0000313" key="2">
    <source>
        <dbReference type="EMBL" id="MFD2093310.1"/>
    </source>
</evidence>
<proteinExistence type="predicted"/>
<keyword evidence="1" id="KW-0812">Transmembrane</keyword>